<protein>
    <submittedName>
        <fullName evidence="1">Uncharacterized protein</fullName>
    </submittedName>
</protein>
<organism evidence="1 2">
    <name type="scientific">Tulasnella calospora MUT 4182</name>
    <dbReference type="NCBI Taxonomy" id="1051891"/>
    <lineage>
        <taxon>Eukaryota</taxon>
        <taxon>Fungi</taxon>
        <taxon>Dikarya</taxon>
        <taxon>Basidiomycota</taxon>
        <taxon>Agaricomycotina</taxon>
        <taxon>Agaricomycetes</taxon>
        <taxon>Cantharellales</taxon>
        <taxon>Tulasnellaceae</taxon>
        <taxon>Tulasnella</taxon>
    </lineage>
</organism>
<dbReference type="GO" id="GO:0016020">
    <property type="term" value="C:membrane"/>
    <property type="evidence" value="ECO:0007669"/>
    <property type="project" value="InterPro"/>
</dbReference>
<dbReference type="OrthoDB" id="10532759at2759"/>
<reference evidence="2" key="2">
    <citation type="submission" date="2015-01" db="EMBL/GenBank/DDBJ databases">
        <title>Evolutionary Origins and Diversification of the Mycorrhizal Mutualists.</title>
        <authorList>
            <consortium name="DOE Joint Genome Institute"/>
            <consortium name="Mycorrhizal Genomics Consortium"/>
            <person name="Kohler A."/>
            <person name="Kuo A."/>
            <person name="Nagy L.G."/>
            <person name="Floudas D."/>
            <person name="Copeland A."/>
            <person name="Barry K.W."/>
            <person name="Cichocki N."/>
            <person name="Veneault-Fourrey C."/>
            <person name="LaButti K."/>
            <person name="Lindquist E.A."/>
            <person name="Lipzen A."/>
            <person name="Lundell T."/>
            <person name="Morin E."/>
            <person name="Murat C."/>
            <person name="Riley R."/>
            <person name="Ohm R."/>
            <person name="Sun H."/>
            <person name="Tunlid A."/>
            <person name="Henrissat B."/>
            <person name="Grigoriev I.V."/>
            <person name="Hibbett D.S."/>
            <person name="Martin F."/>
        </authorList>
    </citation>
    <scope>NUCLEOTIDE SEQUENCE [LARGE SCALE GENOMIC DNA]</scope>
    <source>
        <strain evidence="2">MUT 4182</strain>
    </source>
</reference>
<reference evidence="1 2" key="1">
    <citation type="submission" date="2014-04" db="EMBL/GenBank/DDBJ databases">
        <authorList>
            <consortium name="DOE Joint Genome Institute"/>
            <person name="Kuo A."/>
            <person name="Girlanda M."/>
            <person name="Perotto S."/>
            <person name="Kohler A."/>
            <person name="Nagy L.G."/>
            <person name="Floudas D."/>
            <person name="Copeland A."/>
            <person name="Barry K.W."/>
            <person name="Cichocki N."/>
            <person name="Veneault-Fourrey C."/>
            <person name="LaButti K."/>
            <person name="Lindquist E.A."/>
            <person name="Lipzen A."/>
            <person name="Lundell T."/>
            <person name="Morin E."/>
            <person name="Murat C."/>
            <person name="Sun H."/>
            <person name="Tunlid A."/>
            <person name="Henrissat B."/>
            <person name="Grigoriev I.V."/>
            <person name="Hibbett D.S."/>
            <person name="Martin F."/>
            <person name="Nordberg H.P."/>
            <person name="Cantor M.N."/>
            <person name="Hua S.X."/>
        </authorList>
    </citation>
    <scope>NUCLEOTIDE SEQUENCE [LARGE SCALE GENOMIC DNA]</scope>
    <source>
        <strain evidence="1 2">MUT 4182</strain>
    </source>
</reference>
<keyword evidence="2" id="KW-1185">Reference proteome</keyword>
<accession>A0A0C3LBC0</accession>
<evidence type="ECO:0000313" key="2">
    <source>
        <dbReference type="Proteomes" id="UP000054248"/>
    </source>
</evidence>
<sequence>MSTASGSSTRRGGYVAMLENGERLPSWLRFDADALEFWGRSEDGYAGHFVIVIVKYPSSGATFQPNVRPTPSPIFDEGELVGRLIIAVSSTKGLGTSFNPIYKKFDDSVSMPSSQHWLNSARVTPSVDSTTLPSALPSFPPQRWPRPIVGAQQQINPPITPSKTQPLKSPDIKDRVHRPRAINVAIACTSTPSPLPLWVRGSFALHPPARSPVSNLTTWTSMLDQVAAMHPAFQVSNGFPWRPLFTRIPRAFAIAAIPLATVKL</sequence>
<dbReference type="HOGENOM" id="CLU_1054462_0_0_1"/>
<gene>
    <name evidence="1" type="ORF">M407DRAFT_31541</name>
</gene>
<dbReference type="EMBL" id="KN823259">
    <property type="protein sequence ID" value="KIO18797.1"/>
    <property type="molecule type" value="Genomic_DNA"/>
</dbReference>
<dbReference type="Proteomes" id="UP000054248">
    <property type="component" value="Unassembled WGS sequence"/>
</dbReference>
<name>A0A0C3LBC0_9AGAM</name>
<evidence type="ECO:0000313" key="1">
    <source>
        <dbReference type="EMBL" id="KIO18797.1"/>
    </source>
</evidence>
<dbReference type="AlphaFoldDB" id="A0A0C3LBC0"/>
<dbReference type="GO" id="GO:0005509">
    <property type="term" value="F:calcium ion binding"/>
    <property type="evidence" value="ECO:0007669"/>
    <property type="project" value="InterPro"/>
</dbReference>
<proteinExistence type="predicted"/>
<dbReference type="SUPFAM" id="SSF49313">
    <property type="entry name" value="Cadherin-like"/>
    <property type="match status" value="1"/>
</dbReference>
<dbReference type="InterPro" id="IPR015919">
    <property type="entry name" value="Cadherin-like_sf"/>
</dbReference>